<evidence type="ECO:0000256" key="13">
    <source>
        <dbReference type="SAM" id="MobiDB-lite"/>
    </source>
</evidence>
<feature type="domain" description="C2H2-type" evidence="14">
    <location>
        <begin position="737"/>
        <end position="764"/>
    </location>
</feature>
<dbReference type="InterPro" id="IPR036236">
    <property type="entry name" value="Znf_C2H2_sf"/>
</dbReference>
<evidence type="ECO:0000256" key="11">
    <source>
        <dbReference type="ARBA" id="ARBA00068876"/>
    </source>
</evidence>
<feature type="compositionally biased region" description="Polar residues" evidence="13">
    <location>
        <begin position="246"/>
        <end position="266"/>
    </location>
</feature>
<evidence type="ECO:0000256" key="2">
    <source>
        <dbReference type="ARBA" id="ARBA00006991"/>
    </source>
</evidence>
<evidence type="ECO:0000259" key="14">
    <source>
        <dbReference type="PROSITE" id="PS50157"/>
    </source>
</evidence>
<feature type="region of interest" description="Disordered" evidence="13">
    <location>
        <begin position="246"/>
        <end position="278"/>
    </location>
</feature>
<dbReference type="EMBL" id="JAPXFL010000003">
    <property type="protein sequence ID" value="KAK9509162.1"/>
    <property type="molecule type" value="Genomic_DNA"/>
</dbReference>
<keyword evidence="3" id="KW-0479">Metal-binding</keyword>
<evidence type="ECO:0000256" key="4">
    <source>
        <dbReference type="ARBA" id="ARBA00022737"/>
    </source>
</evidence>
<feature type="domain" description="C2H2-type" evidence="14">
    <location>
        <begin position="589"/>
        <end position="616"/>
    </location>
</feature>
<dbReference type="SMART" id="SM00355">
    <property type="entry name" value="ZnF_C2H2"/>
    <property type="match status" value="18"/>
</dbReference>
<keyword evidence="16" id="KW-1185">Reference proteome</keyword>
<dbReference type="Gene3D" id="3.30.160.60">
    <property type="entry name" value="Classic Zinc Finger"/>
    <property type="match status" value="13"/>
</dbReference>
<feature type="domain" description="C2H2-type" evidence="14">
    <location>
        <begin position="709"/>
        <end position="736"/>
    </location>
</feature>
<feature type="domain" description="C2H2-type" evidence="14">
    <location>
        <begin position="681"/>
        <end position="708"/>
    </location>
</feature>
<feature type="domain" description="C2H2-type" evidence="14">
    <location>
        <begin position="159"/>
        <end position="187"/>
    </location>
</feature>
<feature type="domain" description="C2H2-type" evidence="14">
    <location>
        <begin position="617"/>
        <end position="647"/>
    </location>
</feature>
<dbReference type="FunFam" id="3.30.160.60:FF:001156">
    <property type="entry name" value="Zinc finger protein 407"/>
    <property type="match status" value="1"/>
</dbReference>
<keyword evidence="5 12" id="KW-0863">Zinc-finger</keyword>
<keyword evidence="4" id="KW-0677">Repeat</keyword>
<dbReference type="Pfam" id="PF00096">
    <property type="entry name" value="zf-C2H2"/>
    <property type="match status" value="10"/>
</dbReference>
<feature type="region of interest" description="Disordered" evidence="13">
    <location>
        <begin position="118"/>
        <end position="155"/>
    </location>
</feature>
<evidence type="ECO:0000313" key="16">
    <source>
        <dbReference type="Proteomes" id="UP001461498"/>
    </source>
</evidence>
<feature type="domain" description="C2H2-type" evidence="14">
    <location>
        <begin position="856"/>
        <end position="883"/>
    </location>
</feature>
<comment type="similarity">
    <text evidence="2">Belongs to the krueppel C2H2-type zinc-finger protein family.</text>
</comment>
<dbReference type="PANTHER" id="PTHR24408">
    <property type="entry name" value="ZINC FINGER PROTEIN"/>
    <property type="match status" value="1"/>
</dbReference>
<keyword evidence="8" id="KW-0238">DNA-binding</keyword>
<dbReference type="AlphaFoldDB" id="A0AAW1DFI2"/>
<comment type="subcellular location">
    <subcellularLocation>
        <location evidence="1">Nucleus</location>
    </subcellularLocation>
</comment>
<dbReference type="PROSITE" id="PS50157">
    <property type="entry name" value="ZINC_FINGER_C2H2_2"/>
    <property type="match status" value="15"/>
</dbReference>
<keyword evidence="7" id="KW-0805">Transcription regulation</keyword>
<dbReference type="FunFam" id="3.30.160.60:FF:000100">
    <property type="entry name" value="Zinc finger 45-like"/>
    <property type="match status" value="1"/>
</dbReference>
<dbReference type="GO" id="GO:0005634">
    <property type="term" value="C:nucleus"/>
    <property type="evidence" value="ECO:0007669"/>
    <property type="project" value="UniProtKB-SubCell"/>
</dbReference>
<dbReference type="FunFam" id="3.30.160.60:FF:000340">
    <property type="entry name" value="zinc finger protein 473 isoform X1"/>
    <property type="match status" value="1"/>
</dbReference>
<evidence type="ECO:0000256" key="1">
    <source>
        <dbReference type="ARBA" id="ARBA00004123"/>
    </source>
</evidence>
<evidence type="ECO:0000256" key="7">
    <source>
        <dbReference type="ARBA" id="ARBA00023015"/>
    </source>
</evidence>
<comment type="caution">
    <text evidence="15">The sequence shown here is derived from an EMBL/GenBank/DDBJ whole genome shotgun (WGS) entry which is preliminary data.</text>
</comment>
<dbReference type="FunFam" id="3.30.160.60:FF:000624">
    <property type="entry name" value="zinc finger protein 697"/>
    <property type="match status" value="2"/>
</dbReference>
<dbReference type="GO" id="GO:0043565">
    <property type="term" value="F:sequence-specific DNA binding"/>
    <property type="evidence" value="ECO:0007669"/>
    <property type="project" value="TreeGrafter"/>
</dbReference>
<protein>
    <recommendedName>
        <fullName evidence="11">Zinc finger protein 865</fullName>
    </recommendedName>
</protein>
<dbReference type="PANTHER" id="PTHR24408:SF58">
    <property type="entry name" value="TRANSCRIPTION FACTOR (TFIIIA), PUTATIVE (AFU_ORTHOLOGUE AFUA_1G05150)-RELATED"/>
    <property type="match status" value="1"/>
</dbReference>
<evidence type="ECO:0000256" key="3">
    <source>
        <dbReference type="ARBA" id="ARBA00022723"/>
    </source>
</evidence>
<feature type="domain" description="C2H2-type" evidence="14">
    <location>
        <begin position="765"/>
        <end position="789"/>
    </location>
</feature>
<feature type="domain" description="C2H2-type" evidence="14">
    <location>
        <begin position="649"/>
        <end position="676"/>
    </location>
</feature>
<feature type="domain" description="C2H2-type" evidence="14">
    <location>
        <begin position="884"/>
        <end position="907"/>
    </location>
</feature>
<proteinExistence type="inferred from homology"/>
<feature type="domain" description="C2H2-type" evidence="14">
    <location>
        <begin position="828"/>
        <end position="855"/>
    </location>
</feature>
<keyword evidence="6" id="KW-0862">Zinc</keyword>
<dbReference type="PROSITE" id="PS00028">
    <property type="entry name" value="ZINC_FINGER_C2H2_1"/>
    <property type="match status" value="14"/>
</dbReference>
<dbReference type="Proteomes" id="UP001461498">
    <property type="component" value="Unassembled WGS sequence"/>
</dbReference>
<evidence type="ECO:0000256" key="5">
    <source>
        <dbReference type="ARBA" id="ARBA00022771"/>
    </source>
</evidence>
<feature type="region of interest" description="Disordered" evidence="13">
    <location>
        <begin position="41"/>
        <end position="91"/>
    </location>
</feature>
<dbReference type="FunFam" id="3.30.160.60:FF:000145">
    <property type="entry name" value="Zinc finger protein 574"/>
    <property type="match status" value="1"/>
</dbReference>
<dbReference type="GO" id="GO:0000981">
    <property type="term" value="F:DNA-binding transcription factor activity, RNA polymerase II-specific"/>
    <property type="evidence" value="ECO:0007669"/>
    <property type="project" value="TreeGrafter"/>
</dbReference>
<dbReference type="InterPro" id="IPR013087">
    <property type="entry name" value="Znf_C2H2_type"/>
</dbReference>
<feature type="compositionally biased region" description="Basic residues" evidence="13">
    <location>
        <begin position="55"/>
        <end position="69"/>
    </location>
</feature>
<dbReference type="GO" id="GO:0008270">
    <property type="term" value="F:zinc ion binding"/>
    <property type="evidence" value="ECO:0007669"/>
    <property type="project" value="UniProtKB-KW"/>
</dbReference>
<evidence type="ECO:0000256" key="8">
    <source>
        <dbReference type="ARBA" id="ARBA00023125"/>
    </source>
</evidence>
<dbReference type="EMBL" id="JAPXFL010000003">
    <property type="protein sequence ID" value="KAK9509161.1"/>
    <property type="molecule type" value="Genomic_DNA"/>
</dbReference>
<dbReference type="SUPFAM" id="SSF57667">
    <property type="entry name" value="beta-beta-alpha zinc fingers"/>
    <property type="match status" value="8"/>
</dbReference>
<dbReference type="GO" id="GO:0048598">
    <property type="term" value="P:embryonic morphogenesis"/>
    <property type="evidence" value="ECO:0007669"/>
    <property type="project" value="UniProtKB-ARBA"/>
</dbReference>
<keyword evidence="9" id="KW-0804">Transcription</keyword>
<keyword evidence="10" id="KW-0539">Nucleus</keyword>
<gene>
    <name evidence="15" type="ORF">O3M35_006539</name>
</gene>
<evidence type="ECO:0000313" key="15">
    <source>
        <dbReference type="EMBL" id="KAK9509162.1"/>
    </source>
</evidence>
<feature type="compositionally biased region" description="Basic and acidic residues" evidence="13">
    <location>
        <begin position="73"/>
        <end position="85"/>
    </location>
</feature>
<feature type="compositionally biased region" description="Low complexity" evidence="13">
    <location>
        <begin position="42"/>
        <end position="54"/>
    </location>
</feature>
<evidence type="ECO:0000256" key="10">
    <source>
        <dbReference type="ARBA" id="ARBA00023242"/>
    </source>
</evidence>
<feature type="domain" description="C2H2-type" evidence="14">
    <location>
        <begin position="560"/>
        <end position="588"/>
    </location>
</feature>
<dbReference type="FunFam" id="3.30.160.60:FF:000446">
    <property type="entry name" value="Zinc finger protein"/>
    <property type="match status" value="2"/>
</dbReference>
<evidence type="ECO:0000256" key="12">
    <source>
        <dbReference type="PROSITE-ProRule" id="PRU00042"/>
    </source>
</evidence>
<accession>A0AAW1DFI2</accession>
<feature type="domain" description="C2H2-type" evidence="14">
    <location>
        <begin position="799"/>
        <end position="827"/>
    </location>
</feature>
<evidence type="ECO:0000256" key="6">
    <source>
        <dbReference type="ARBA" id="ARBA00022833"/>
    </source>
</evidence>
<organism evidence="15 16">
    <name type="scientific">Rhynocoris fuscipes</name>
    <dbReference type="NCBI Taxonomy" id="488301"/>
    <lineage>
        <taxon>Eukaryota</taxon>
        <taxon>Metazoa</taxon>
        <taxon>Ecdysozoa</taxon>
        <taxon>Arthropoda</taxon>
        <taxon>Hexapoda</taxon>
        <taxon>Insecta</taxon>
        <taxon>Pterygota</taxon>
        <taxon>Neoptera</taxon>
        <taxon>Paraneoptera</taxon>
        <taxon>Hemiptera</taxon>
        <taxon>Heteroptera</taxon>
        <taxon>Panheteroptera</taxon>
        <taxon>Cimicomorpha</taxon>
        <taxon>Reduviidae</taxon>
        <taxon>Harpactorinae</taxon>
        <taxon>Harpactorini</taxon>
        <taxon>Rhynocoris</taxon>
    </lineage>
</organism>
<sequence>MYSLFKYVFFCLLSEHFFSRIFINGYLKMRPKKVKCSEVKTTENNNTNKNSKLTKSLKRNSKTTVKRSSRASNVDKKSVKSKSPDEELTSNGLDMKDFVNEISKNDQNSVDETNVYNIENTNHCSSKENDSSLGDKNGENISIKNGDNEDENNKNETDFKCPDCQRSFKSCAALRKHELSCYDFNKTTEDINKLIASLKASGAANNLRAQAMECDIKSDTVSESITLTNESEIDKGVESSISETVSSLTPDSIPSSNNFTDLSNKTVTDDNEEGKNQNSKNLNATYKCLYCKKVFKTAKGYRKHEVICKRKPFNGADKISLDDNQEINYELKSPSETESNFPDIDGDVNNGECHEDISEKVIGTLKKKKEFRCHECGKLYHSSLRLQKHIRVVHHNECLLCGDKFPDNHILLKRHMLLIHPKNTSTITECHICEEKFPDEYSVNTHLLIHSGIEPPIIECHLCGIRCVGKKYHDKHMLIHSGCTRSESDSNCGSDIIDGKETINENIFSNEDKENEVERISDVTSPHPLDNTIRDGNVSEGITDDSCVKDGEESSNGNKYECHECGKSYLVKSSLERHIRVLHSYGNSLQCPQCEAKFPDKGALARHMYTHTGLKPYSCPVCKQEFSRKYHLVRHNLQTGCDGRERAAYPCQVCGREFTRKDNLREHLRAHAGQTKRKKKYICESCEMEYETIEELKLHRKDHIGEKEYTCEYCPKKCLTSAALKKHRRTHTGEKPFECSSCDKKFAAKETLNRHIKIHTGYKPHTCQYCDKSFIQSTQLRNHLVCHTGIGVFQPIRIFVCDLCGKKFNRKPRLNEHVKFFHLGAKPYECVHCIKTFIRKEDLNRHLVIHSGVKAHQCPICTKSFTMKSTLKVHLLTHTKEPPRSCDACGRAFIRQDCLLRHMKTRHREMLEEIKCEAEKKKLQQQLLQVAAEASLVEGMEERKELDENGLIDAVRELLTLLVDETTLRDLGWPDAGVEALLEAVIKRCGHDPEPSTTPRHDRLRHNIKLLFTVVIDDSAVKALLNNQTVDEVILHVLRLAKS</sequence>
<name>A0AAW1DFI2_9HEMI</name>
<feature type="domain" description="C2H2-type" evidence="14">
    <location>
        <begin position="428"/>
        <end position="455"/>
    </location>
</feature>
<reference evidence="15 16" key="1">
    <citation type="submission" date="2022-12" db="EMBL/GenBank/DDBJ databases">
        <title>Chromosome-level genome assembly of true bugs.</title>
        <authorList>
            <person name="Ma L."/>
            <person name="Li H."/>
        </authorList>
    </citation>
    <scope>NUCLEOTIDE SEQUENCE [LARGE SCALE GENOMIC DNA]</scope>
    <source>
        <strain evidence="15">Lab_2022b</strain>
    </source>
</reference>
<evidence type="ECO:0000256" key="9">
    <source>
        <dbReference type="ARBA" id="ARBA00023163"/>
    </source>
</evidence>
<feature type="compositionally biased region" description="Polar residues" evidence="13">
    <location>
        <begin position="131"/>
        <end position="143"/>
    </location>
</feature>
<feature type="domain" description="C2H2-type" evidence="14">
    <location>
        <begin position="371"/>
        <end position="397"/>
    </location>
</feature>